<dbReference type="SMART" id="SM00320">
    <property type="entry name" value="WD40"/>
    <property type="match status" value="7"/>
</dbReference>
<dbReference type="AlphaFoldDB" id="A0A9P7BIH7"/>
<comment type="caution">
    <text evidence="4">The sequence shown here is derived from an EMBL/GenBank/DDBJ whole genome shotgun (WGS) entry which is preliminary data.</text>
</comment>
<dbReference type="PANTHER" id="PTHR44006:SF1">
    <property type="entry name" value="U5 SMALL NUCLEAR RIBONUCLEOPROTEIN 40 KDA PROTEIN"/>
    <property type="match status" value="1"/>
</dbReference>
<evidence type="ECO:0000313" key="5">
    <source>
        <dbReference type="Proteomes" id="UP000697127"/>
    </source>
</evidence>
<keyword evidence="2" id="KW-0677">Repeat</keyword>
<organism evidence="4 5">
    <name type="scientific">Pichia californica</name>
    <dbReference type="NCBI Taxonomy" id="460514"/>
    <lineage>
        <taxon>Eukaryota</taxon>
        <taxon>Fungi</taxon>
        <taxon>Dikarya</taxon>
        <taxon>Ascomycota</taxon>
        <taxon>Saccharomycotina</taxon>
        <taxon>Pichiomycetes</taxon>
        <taxon>Pichiales</taxon>
        <taxon>Pichiaceae</taxon>
        <taxon>Pichia</taxon>
    </lineage>
</organism>
<dbReference type="InterPro" id="IPR052234">
    <property type="entry name" value="U5_snRNP_Component"/>
</dbReference>
<dbReference type="InterPro" id="IPR019775">
    <property type="entry name" value="WD40_repeat_CS"/>
</dbReference>
<accession>A0A9P7BIH7</accession>
<dbReference type="GO" id="GO:0071013">
    <property type="term" value="C:catalytic step 2 spliceosome"/>
    <property type="evidence" value="ECO:0007669"/>
    <property type="project" value="TreeGrafter"/>
</dbReference>
<dbReference type="Proteomes" id="UP000697127">
    <property type="component" value="Unassembled WGS sequence"/>
</dbReference>
<dbReference type="PANTHER" id="PTHR44006">
    <property type="entry name" value="U5 SMALL NUCLEAR RIBONUCLEOPROTEIN 40 KDA PROTEIN"/>
    <property type="match status" value="1"/>
</dbReference>
<proteinExistence type="predicted"/>
<keyword evidence="1 3" id="KW-0853">WD repeat</keyword>
<dbReference type="InterPro" id="IPR015943">
    <property type="entry name" value="WD40/YVTN_repeat-like_dom_sf"/>
</dbReference>
<evidence type="ECO:0000313" key="4">
    <source>
        <dbReference type="EMBL" id="KAG0691113.1"/>
    </source>
</evidence>
<dbReference type="Gene3D" id="2.130.10.10">
    <property type="entry name" value="YVTN repeat-like/Quinoprotein amine dehydrogenase"/>
    <property type="match status" value="1"/>
</dbReference>
<dbReference type="SUPFAM" id="SSF50978">
    <property type="entry name" value="WD40 repeat-like"/>
    <property type="match status" value="1"/>
</dbReference>
<feature type="repeat" description="WD" evidence="3">
    <location>
        <begin position="6"/>
        <end position="47"/>
    </location>
</feature>
<dbReference type="Pfam" id="PF00400">
    <property type="entry name" value="WD40"/>
    <property type="match status" value="3"/>
</dbReference>
<dbReference type="PROSITE" id="PS00678">
    <property type="entry name" value="WD_REPEATS_1"/>
    <property type="match status" value="1"/>
</dbReference>
<dbReference type="InterPro" id="IPR001680">
    <property type="entry name" value="WD40_rpt"/>
</dbReference>
<dbReference type="GO" id="GO:0003723">
    <property type="term" value="F:RNA binding"/>
    <property type="evidence" value="ECO:0007669"/>
    <property type="project" value="TreeGrafter"/>
</dbReference>
<evidence type="ECO:0000256" key="3">
    <source>
        <dbReference type="PROSITE-ProRule" id="PRU00221"/>
    </source>
</evidence>
<dbReference type="InterPro" id="IPR036322">
    <property type="entry name" value="WD40_repeat_dom_sf"/>
</dbReference>
<dbReference type="EMBL" id="PUHW01000008">
    <property type="protein sequence ID" value="KAG0691113.1"/>
    <property type="molecule type" value="Genomic_DNA"/>
</dbReference>
<gene>
    <name evidence="4" type="primary">WDR38</name>
    <name evidence="4" type="ORF">C6P40_005032</name>
</gene>
<protein>
    <submittedName>
        <fullName evidence="4">WD repeat-containing protein 38</fullName>
    </submittedName>
</protein>
<evidence type="ECO:0000256" key="1">
    <source>
        <dbReference type="ARBA" id="ARBA00022574"/>
    </source>
</evidence>
<evidence type="ECO:0000256" key="2">
    <source>
        <dbReference type="ARBA" id="ARBA00022737"/>
    </source>
</evidence>
<dbReference type="PROSITE" id="PS50082">
    <property type="entry name" value="WD_REPEATS_2"/>
    <property type="match status" value="2"/>
</dbReference>
<name>A0A9P7BIH7_9ASCO</name>
<reference evidence="4" key="1">
    <citation type="submission" date="2020-11" db="EMBL/GenBank/DDBJ databases">
        <title>Kefir isolates.</title>
        <authorList>
            <person name="Marcisauskas S."/>
            <person name="Kim Y."/>
            <person name="Blasche S."/>
        </authorList>
    </citation>
    <scope>NUCLEOTIDE SEQUENCE</scope>
    <source>
        <strain evidence="4">Olga-1</strain>
    </source>
</reference>
<dbReference type="PROSITE" id="PS50294">
    <property type="entry name" value="WD_REPEATS_REGION"/>
    <property type="match status" value="2"/>
</dbReference>
<keyword evidence="5" id="KW-1185">Reference proteome</keyword>
<feature type="repeat" description="WD" evidence="3">
    <location>
        <begin position="198"/>
        <end position="230"/>
    </location>
</feature>
<dbReference type="OrthoDB" id="1068471at2759"/>
<sequence>MEDVRLDAHSGPIYTAKFNEDGTYIASGGTDCTIKLWNLEQLDTETNNEMTIETENEQDIQSGAVFEEKVCDSAVTWIQWSRLEDSHLFISSADHNAIIFDLNKSVKIKTFKHPACVNQLGISKRDYLITSCDDGKVRLYDKRSREPTAVINSPIPNLNLPVLTCCIDDDAQRFYFSGIDPTIYSYDTRKLSLCWSENRSHSNNVTSLSLSPDESYLLSKSVDNTIKYYDARILPESDILLRNRGKPYVFDGPTSSEDDWLVRSIFIPDPTSESNELLNIISGSNDGYTYVWEFASRKLINRLDGQLATVYDIDYSEINNQIVTTSADGSLVIRNL</sequence>